<dbReference type="OrthoDB" id="6091153at2759"/>
<protein>
    <submittedName>
        <fullName evidence="2 3">Uncharacterized protein</fullName>
    </submittedName>
</protein>
<sequence>MVQEDEEVEHSSSSGDHGESLHREAAKVLWDLAGLGYQELVAKLENRYRTSGHEESYKYELQTLRRKPVKVGDTFDERCFLSAINDTDLKLKVREREPRNIDDSLKIAQRLEVSKNLVNSFYKFIPKVRNMQDTTEDRIHPAVERQMKSLRQSLDVLADHGQHNTLRYSSRPSPNDGKLQLQRITNLLINNGHEKFAINKILQSKEEQQSNDINNNSRSDRTNVILY</sequence>
<dbReference type="GeneID" id="20203786"/>
<gene>
    <name evidence="3" type="primary">20203786</name>
    <name evidence="2" type="ORF">HELRODRAFT_171779</name>
</gene>
<keyword evidence="4" id="KW-1185">Reference proteome</keyword>
<proteinExistence type="predicted"/>
<reference evidence="4" key="1">
    <citation type="submission" date="2012-12" db="EMBL/GenBank/DDBJ databases">
        <authorList>
            <person name="Hellsten U."/>
            <person name="Grimwood J."/>
            <person name="Chapman J.A."/>
            <person name="Shapiro H."/>
            <person name="Aerts A."/>
            <person name="Otillar R.P."/>
            <person name="Terry A.Y."/>
            <person name="Boore J.L."/>
            <person name="Simakov O."/>
            <person name="Marletaz F."/>
            <person name="Cho S.-J."/>
            <person name="Edsinger-Gonzales E."/>
            <person name="Havlak P."/>
            <person name="Kuo D.-H."/>
            <person name="Larsson T."/>
            <person name="Lv J."/>
            <person name="Arendt D."/>
            <person name="Savage R."/>
            <person name="Osoegawa K."/>
            <person name="de Jong P."/>
            <person name="Lindberg D.R."/>
            <person name="Seaver E.C."/>
            <person name="Weisblat D.A."/>
            <person name="Putnam N.H."/>
            <person name="Grigoriev I.V."/>
            <person name="Rokhsar D.S."/>
        </authorList>
    </citation>
    <scope>NUCLEOTIDE SEQUENCE</scope>
</reference>
<dbReference type="PANTHER" id="PTHR19963:SF30">
    <property type="entry name" value="ENDONUCLEASE_EXONUCLEASE_PHOSPHATASE DOMAIN-CONTAINING PROTEIN"/>
    <property type="match status" value="1"/>
</dbReference>
<name>T1F4N7_HELRO</name>
<dbReference type="EMBL" id="AMQM01003932">
    <property type="status" value="NOT_ANNOTATED_CDS"/>
    <property type="molecule type" value="Genomic_DNA"/>
</dbReference>
<feature type="region of interest" description="Disordered" evidence="1">
    <location>
        <begin position="1"/>
        <end position="20"/>
    </location>
</feature>
<accession>T1F4N7</accession>
<dbReference type="RefSeq" id="XP_009016703.1">
    <property type="nucleotide sequence ID" value="XM_009018455.1"/>
</dbReference>
<evidence type="ECO:0000313" key="2">
    <source>
        <dbReference type="EMBL" id="ESO05388.1"/>
    </source>
</evidence>
<dbReference type="AlphaFoldDB" id="T1F4N7"/>
<evidence type="ECO:0000256" key="1">
    <source>
        <dbReference type="SAM" id="MobiDB-lite"/>
    </source>
</evidence>
<reference evidence="2 4" key="2">
    <citation type="journal article" date="2013" name="Nature">
        <title>Insights into bilaterian evolution from three spiralian genomes.</title>
        <authorList>
            <person name="Simakov O."/>
            <person name="Marletaz F."/>
            <person name="Cho S.J."/>
            <person name="Edsinger-Gonzales E."/>
            <person name="Havlak P."/>
            <person name="Hellsten U."/>
            <person name="Kuo D.H."/>
            <person name="Larsson T."/>
            <person name="Lv J."/>
            <person name="Arendt D."/>
            <person name="Savage R."/>
            <person name="Osoegawa K."/>
            <person name="de Jong P."/>
            <person name="Grimwood J."/>
            <person name="Chapman J.A."/>
            <person name="Shapiro H."/>
            <person name="Aerts A."/>
            <person name="Otillar R.P."/>
            <person name="Terry A.Y."/>
            <person name="Boore J.L."/>
            <person name="Grigoriev I.V."/>
            <person name="Lindberg D.R."/>
            <person name="Seaver E.C."/>
            <person name="Weisblat D.A."/>
            <person name="Putnam N.H."/>
            <person name="Rokhsar D.S."/>
        </authorList>
    </citation>
    <scope>NUCLEOTIDE SEQUENCE</scope>
</reference>
<dbReference type="EMBL" id="KB096365">
    <property type="protein sequence ID" value="ESO05388.1"/>
    <property type="molecule type" value="Genomic_DNA"/>
</dbReference>
<dbReference type="PANTHER" id="PTHR19963">
    <property type="entry name" value="CCHC-TYPE DOMAIN-CONTAINING PROTEIN"/>
    <property type="match status" value="1"/>
</dbReference>
<dbReference type="InParanoid" id="T1F4N7"/>
<feature type="region of interest" description="Disordered" evidence="1">
    <location>
        <begin position="206"/>
        <end position="227"/>
    </location>
</feature>
<dbReference type="KEGG" id="hro:HELRODRAFT_171779"/>
<evidence type="ECO:0000313" key="4">
    <source>
        <dbReference type="Proteomes" id="UP000015101"/>
    </source>
</evidence>
<reference evidence="3" key="3">
    <citation type="submission" date="2015-06" db="UniProtKB">
        <authorList>
            <consortium name="EnsemblMetazoa"/>
        </authorList>
    </citation>
    <scope>IDENTIFICATION</scope>
</reference>
<dbReference type="CTD" id="20203786"/>
<dbReference type="HOGENOM" id="CLU_1220848_0_0_1"/>
<organism evidence="3 4">
    <name type="scientific">Helobdella robusta</name>
    <name type="common">Californian leech</name>
    <dbReference type="NCBI Taxonomy" id="6412"/>
    <lineage>
        <taxon>Eukaryota</taxon>
        <taxon>Metazoa</taxon>
        <taxon>Spiralia</taxon>
        <taxon>Lophotrochozoa</taxon>
        <taxon>Annelida</taxon>
        <taxon>Clitellata</taxon>
        <taxon>Hirudinea</taxon>
        <taxon>Rhynchobdellida</taxon>
        <taxon>Glossiphoniidae</taxon>
        <taxon>Helobdella</taxon>
    </lineage>
</organism>
<dbReference type="EnsemblMetazoa" id="HelroT171779">
    <property type="protein sequence ID" value="HelroP171779"/>
    <property type="gene ID" value="HelroG171779"/>
</dbReference>
<evidence type="ECO:0000313" key="3">
    <source>
        <dbReference type="EnsemblMetazoa" id="HelroP171779"/>
    </source>
</evidence>
<dbReference type="Proteomes" id="UP000015101">
    <property type="component" value="Unassembled WGS sequence"/>
</dbReference>